<evidence type="ECO:0000259" key="5">
    <source>
        <dbReference type="Pfam" id="PF00561"/>
    </source>
</evidence>
<sequence length="409" mass="45896">MKGVNSAPGDYIYFKSQVPLHKIPIGSKQWRYYDFGPKVVPPLICIPGTGGTADVYYKQIMSLSMKGYRVISVDIPRVWNHHDWIQAFEKFLDAIDVHHIHLYGTSLGGFLAQLFAQHRPRRVRSLILSNSFLETRSFSAAMPWAPIVGWTPSFLLKRYVLTGIRNGLHEPFIADSVDFVVSQVETLSREDLASRLTLTVDDASVEPLLLSDSFITLMDTNDYCAIPQQLKDQVSERYPGARQAYLKTGGDFPFLSRPDEVNLHLQLHLRRVGVEARPDLVQGISKDGSGGSSSKQNDGSEDADDAPEDDMGSSESPSTESQPPPLAPESTDSHNLDDQPLSNAEVWATSAEYLTPLLWHALSEKQQYLIATKISLHLIWEFCNLNLLPLYVGTMCINLKYCWKFRPVV</sequence>
<dbReference type="InterPro" id="IPR026151">
    <property type="entry name" value="Maspardin"/>
</dbReference>
<gene>
    <name evidence="6" type="ORF">Din_015431</name>
</gene>
<dbReference type="PANTHER" id="PTHR15913">
    <property type="entry name" value="ACID CLUSTER PROTEIN 33"/>
    <property type="match status" value="1"/>
</dbReference>
<dbReference type="Pfam" id="PF00561">
    <property type="entry name" value="Abhydrolase_1"/>
    <property type="match status" value="1"/>
</dbReference>
<feature type="region of interest" description="Disordered" evidence="4">
    <location>
        <begin position="281"/>
        <end position="339"/>
    </location>
</feature>
<feature type="compositionally biased region" description="Acidic residues" evidence="4">
    <location>
        <begin position="299"/>
        <end position="312"/>
    </location>
</feature>
<evidence type="ECO:0000256" key="3">
    <source>
        <dbReference type="ARBA" id="ARBA00022490"/>
    </source>
</evidence>
<reference evidence="6" key="1">
    <citation type="submission" date="2019-08" db="EMBL/GenBank/DDBJ databases">
        <title>Reference gene set and small RNA set construction with multiple tissues from Davidia involucrata Baill.</title>
        <authorList>
            <person name="Yang H."/>
            <person name="Zhou C."/>
            <person name="Li G."/>
            <person name="Wang J."/>
            <person name="Gao P."/>
            <person name="Wang M."/>
            <person name="Wang R."/>
            <person name="Zhao Y."/>
        </authorList>
    </citation>
    <scope>NUCLEOTIDE SEQUENCE</scope>
    <source>
        <tissue evidence="6">Mixed with DoveR01_LX</tissue>
    </source>
</reference>
<dbReference type="AlphaFoldDB" id="A0A5B6ZNM2"/>
<name>A0A5B6ZNM2_DAVIN</name>
<protein>
    <recommendedName>
        <fullName evidence="2">Maspardin</fullName>
    </recommendedName>
</protein>
<dbReference type="EMBL" id="GHES01015431">
    <property type="protein sequence ID" value="MPA45990.1"/>
    <property type="molecule type" value="Transcribed_RNA"/>
</dbReference>
<evidence type="ECO:0000313" key="6">
    <source>
        <dbReference type="EMBL" id="MPA45990.1"/>
    </source>
</evidence>
<evidence type="ECO:0000256" key="1">
    <source>
        <dbReference type="ARBA" id="ARBA00004496"/>
    </source>
</evidence>
<accession>A0A5B6ZNM2</accession>
<dbReference type="PANTHER" id="PTHR15913:SF0">
    <property type="entry name" value="MASPARDIN"/>
    <property type="match status" value="1"/>
</dbReference>
<organism evidence="6">
    <name type="scientific">Davidia involucrata</name>
    <name type="common">Dove tree</name>
    <dbReference type="NCBI Taxonomy" id="16924"/>
    <lineage>
        <taxon>Eukaryota</taxon>
        <taxon>Viridiplantae</taxon>
        <taxon>Streptophyta</taxon>
        <taxon>Embryophyta</taxon>
        <taxon>Tracheophyta</taxon>
        <taxon>Spermatophyta</taxon>
        <taxon>Magnoliopsida</taxon>
        <taxon>eudicotyledons</taxon>
        <taxon>Gunneridae</taxon>
        <taxon>Pentapetalae</taxon>
        <taxon>asterids</taxon>
        <taxon>Cornales</taxon>
        <taxon>Nyssaceae</taxon>
        <taxon>Davidia</taxon>
    </lineage>
</organism>
<feature type="domain" description="AB hydrolase-1" evidence="5">
    <location>
        <begin position="41"/>
        <end position="166"/>
    </location>
</feature>
<comment type="subcellular location">
    <subcellularLocation>
        <location evidence="1">Cytoplasm</location>
    </subcellularLocation>
</comment>
<evidence type="ECO:0000256" key="2">
    <source>
        <dbReference type="ARBA" id="ARBA00020148"/>
    </source>
</evidence>
<keyword evidence="3" id="KW-0963">Cytoplasm</keyword>
<dbReference type="InterPro" id="IPR029058">
    <property type="entry name" value="AB_hydrolase_fold"/>
</dbReference>
<proteinExistence type="predicted"/>
<dbReference type="GO" id="GO:0016787">
    <property type="term" value="F:hydrolase activity"/>
    <property type="evidence" value="ECO:0007669"/>
    <property type="project" value="UniProtKB-ARBA"/>
</dbReference>
<dbReference type="SUPFAM" id="SSF53474">
    <property type="entry name" value="alpha/beta-Hydrolases"/>
    <property type="match status" value="1"/>
</dbReference>
<dbReference type="InterPro" id="IPR000073">
    <property type="entry name" value="AB_hydrolase_1"/>
</dbReference>
<dbReference type="GO" id="GO:0005737">
    <property type="term" value="C:cytoplasm"/>
    <property type="evidence" value="ECO:0007669"/>
    <property type="project" value="UniProtKB-SubCell"/>
</dbReference>
<dbReference type="Gene3D" id="3.40.50.1820">
    <property type="entry name" value="alpha/beta hydrolase"/>
    <property type="match status" value="1"/>
</dbReference>
<feature type="compositionally biased region" description="Low complexity" evidence="4">
    <location>
        <begin position="282"/>
        <end position="297"/>
    </location>
</feature>
<evidence type="ECO:0000256" key="4">
    <source>
        <dbReference type="SAM" id="MobiDB-lite"/>
    </source>
</evidence>